<protein>
    <submittedName>
        <fullName evidence="1">Uncharacterized protein</fullName>
    </submittedName>
</protein>
<gene>
    <name evidence="1" type="ORF">PACLA_8A011074</name>
</gene>
<evidence type="ECO:0000313" key="1">
    <source>
        <dbReference type="EMBL" id="CAB4008566.1"/>
    </source>
</evidence>
<proteinExistence type="predicted"/>
<evidence type="ECO:0000313" key="2">
    <source>
        <dbReference type="Proteomes" id="UP001152795"/>
    </source>
</evidence>
<reference evidence="1" key="1">
    <citation type="submission" date="2020-04" db="EMBL/GenBank/DDBJ databases">
        <authorList>
            <person name="Alioto T."/>
            <person name="Alioto T."/>
            <person name="Gomez Garrido J."/>
        </authorList>
    </citation>
    <scope>NUCLEOTIDE SEQUENCE</scope>
    <source>
        <strain evidence="1">A484AB</strain>
    </source>
</reference>
<dbReference type="Pfam" id="PF00078">
    <property type="entry name" value="RVT_1"/>
    <property type="match status" value="1"/>
</dbReference>
<dbReference type="Proteomes" id="UP001152795">
    <property type="component" value="Unassembled WGS sequence"/>
</dbReference>
<dbReference type="PANTHER" id="PTHR19446">
    <property type="entry name" value="REVERSE TRANSCRIPTASES"/>
    <property type="match status" value="1"/>
</dbReference>
<organism evidence="1 2">
    <name type="scientific">Paramuricea clavata</name>
    <name type="common">Red gorgonian</name>
    <name type="synonym">Violescent sea-whip</name>
    <dbReference type="NCBI Taxonomy" id="317549"/>
    <lineage>
        <taxon>Eukaryota</taxon>
        <taxon>Metazoa</taxon>
        <taxon>Cnidaria</taxon>
        <taxon>Anthozoa</taxon>
        <taxon>Octocorallia</taxon>
        <taxon>Malacalcyonacea</taxon>
        <taxon>Plexauridae</taxon>
        <taxon>Paramuricea</taxon>
    </lineage>
</organism>
<dbReference type="SUPFAM" id="SSF56672">
    <property type="entry name" value="DNA/RNA polymerases"/>
    <property type="match status" value="1"/>
</dbReference>
<keyword evidence="2" id="KW-1185">Reference proteome</keyword>
<dbReference type="InterPro" id="IPR043502">
    <property type="entry name" value="DNA/RNA_pol_sf"/>
</dbReference>
<dbReference type="AlphaFoldDB" id="A0A6S7HTK5"/>
<name>A0A6S7HTK5_PARCT</name>
<dbReference type="Gene3D" id="3.60.10.10">
    <property type="entry name" value="Endonuclease/exonuclease/phosphatase"/>
    <property type="match status" value="1"/>
</dbReference>
<dbReference type="EMBL" id="CACRXK020006161">
    <property type="protein sequence ID" value="CAB4008566.1"/>
    <property type="molecule type" value="Genomic_DNA"/>
</dbReference>
<dbReference type="OrthoDB" id="416119at2759"/>
<accession>A0A6S7HTK5</accession>
<dbReference type="SUPFAM" id="SSF56219">
    <property type="entry name" value="DNase I-like"/>
    <property type="match status" value="1"/>
</dbReference>
<dbReference type="InterPro" id="IPR036691">
    <property type="entry name" value="Endo/exonu/phosph_ase_sf"/>
</dbReference>
<dbReference type="InterPro" id="IPR000477">
    <property type="entry name" value="RT_dom"/>
</dbReference>
<sequence>MTMVDSCRSRSPLRGTGYVLFLCTHPTRTRRATPFFKNLPDYIDLAVPTFFCGDFNAVLNPDIDRRHHPSYAGPSQGAMACESVAALQSLLSATHTFPVWRMRNPTERIFSWDHALEKKHRAKQAIPSICDPDTGLIHNDPFKILATWRSYYQRLFTAEECDRSEQDIMLDRLTRRLSKSEVQSCEGELSEQECYAALHDLVRVLNLAYTQGQLSTSQRRGIIIVLYKKDDRLETKNYRPISLLNVDYKIATRVIIGSIVGYDQTCGIPDCTISENLMLIRDLIEYADRADVPLAILPLDQKKAFDRVHWSFLHRILFTFGFAASFRQWSNLFYTNIESAVVINGWTSFFQPSRGVRQG</sequence>
<comment type="caution">
    <text evidence="1">The sequence shown here is derived from an EMBL/GenBank/DDBJ whole genome shotgun (WGS) entry which is preliminary data.</text>
</comment>